<dbReference type="GO" id="GO:0003678">
    <property type="term" value="F:DNA helicase activity"/>
    <property type="evidence" value="ECO:0007669"/>
    <property type="project" value="TreeGrafter"/>
</dbReference>
<dbReference type="InterPro" id="IPR027417">
    <property type="entry name" value="P-loop_NTPase"/>
</dbReference>
<dbReference type="SUPFAM" id="SSF52540">
    <property type="entry name" value="P-loop containing nucleoside triphosphate hydrolases"/>
    <property type="match status" value="1"/>
</dbReference>
<dbReference type="GO" id="GO:0003677">
    <property type="term" value="F:DNA binding"/>
    <property type="evidence" value="ECO:0007669"/>
    <property type="project" value="UniProtKB-KW"/>
</dbReference>
<evidence type="ECO:0000256" key="4">
    <source>
        <dbReference type="ARBA" id="ARBA00022806"/>
    </source>
</evidence>
<keyword evidence="7" id="KW-0234">DNA repair</keyword>
<dbReference type="PROSITE" id="PS51194">
    <property type="entry name" value="HELICASE_CTER"/>
    <property type="match status" value="1"/>
</dbReference>
<proteinExistence type="predicted"/>
<dbReference type="InterPro" id="IPR011545">
    <property type="entry name" value="DEAD/DEAH_box_helicase_dom"/>
</dbReference>
<dbReference type="InterPro" id="IPR047112">
    <property type="entry name" value="RecG/Mfd"/>
</dbReference>
<dbReference type="GO" id="GO:0016787">
    <property type="term" value="F:hydrolase activity"/>
    <property type="evidence" value="ECO:0007669"/>
    <property type="project" value="UniProtKB-KW"/>
</dbReference>
<dbReference type="SMART" id="SM00487">
    <property type="entry name" value="DEXDc"/>
    <property type="match status" value="1"/>
</dbReference>
<dbReference type="InterPro" id="IPR014001">
    <property type="entry name" value="Helicase_ATP-bd"/>
</dbReference>
<dbReference type="SMART" id="SM00490">
    <property type="entry name" value="HELICc"/>
    <property type="match status" value="1"/>
</dbReference>
<dbReference type="Pfam" id="PF00271">
    <property type="entry name" value="Helicase_C"/>
    <property type="match status" value="1"/>
</dbReference>
<keyword evidence="1" id="KW-0547">Nucleotide-binding</keyword>
<dbReference type="InterPro" id="IPR012340">
    <property type="entry name" value="NA-bd_OB-fold"/>
</dbReference>
<keyword evidence="4 10" id="KW-0347">Helicase</keyword>
<dbReference type="InterPro" id="IPR001650">
    <property type="entry name" value="Helicase_C-like"/>
</dbReference>
<keyword evidence="5" id="KW-0067">ATP-binding</keyword>
<dbReference type="PANTHER" id="PTHR47964">
    <property type="entry name" value="ATP-DEPENDENT DNA HELICASE HOMOLOG RECG, CHLOROPLASTIC"/>
    <property type="match status" value="1"/>
</dbReference>
<dbReference type="PROSITE" id="PS51192">
    <property type="entry name" value="HELICASE_ATP_BIND_1"/>
    <property type="match status" value="1"/>
</dbReference>
<dbReference type="SUPFAM" id="SSF50249">
    <property type="entry name" value="Nucleic acid-binding proteins"/>
    <property type="match status" value="1"/>
</dbReference>
<evidence type="ECO:0000256" key="5">
    <source>
        <dbReference type="ARBA" id="ARBA00022840"/>
    </source>
</evidence>
<protein>
    <submittedName>
        <fullName evidence="10">Putative ATP-dependent DNA helicase</fullName>
    </submittedName>
</protein>
<evidence type="ECO:0000259" key="8">
    <source>
        <dbReference type="PROSITE" id="PS51192"/>
    </source>
</evidence>
<keyword evidence="6" id="KW-0238">DNA-binding</keyword>
<feature type="domain" description="Helicase C-terminal" evidence="9">
    <location>
        <begin position="428"/>
        <end position="585"/>
    </location>
</feature>
<evidence type="ECO:0000259" key="9">
    <source>
        <dbReference type="PROSITE" id="PS51194"/>
    </source>
</evidence>
<evidence type="ECO:0000256" key="2">
    <source>
        <dbReference type="ARBA" id="ARBA00022763"/>
    </source>
</evidence>
<keyword evidence="2" id="KW-0227">DNA damage</keyword>
<dbReference type="Gene3D" id="3.40.50.300">
    <property type="entry name" value="P-loop containing nucleotide triphosphate hydrolases"/>
    <property type="match status" value="2"/>
</dbReference>
<keyword evidence="3" id="KW-0378">Hydrolase</keyword>
<feature type="domain" description="Helicase ATP-binding" evidence="8">
    <location>
        <begin position="256"/>
        <end position="411"/>
    </location>
</feature>
<name>B7TYM3_9MOLU</name>
<sequence>MFNNCDLNKKLIQNNIHNIKELILTKPKKYKNFILNDINKVFHKEEVNLLGKIINQPIFLKNKSEKKNYLKISILVNKKIVKILIFNSFFFNFLKLGTNIFIKGKYYLYENCVIASFVSLNTNIANQIQPIYKLKKIPDKKISNFLKKIFHSPRLIIKENLNNNFLKKYNLISRKKAFENLHIPQNKQSLNQALIRFKFEEALKINKKWMEEKHHLISKIPLIFNNKEKFINKIIKKITFELTKNQKEIIDDIFDDFQKQHYTQRLIQGDVGSGKTIISFISAIAVIAKKKQVVMMAPTEILSKQHYSNFKNFFPEIKSFCLSSKTKNLKKIKQEIQKNSIQIIFGTHILSNLDIPNLGLIIIDETHKFGTEIKKKITAKNIPSDILYLTATPIPKTLASIYLGFLSTSLLIEKPNIKQSKIITQKIDFNEIINILNKNQYKKEQTYIVVPAIKDSKKIYNIEKITSFLENNKIKNLYSLHGKKKFEEQEKIMYNFTNNNKGILIATSIIEVGIDIENVTTIIILGAEYFGLSQLHQLRGRIGRNNKENYCFIVSEKDNERFKIFQKENNGFKLSEFDLKIRGPGSFLRKEQSGFLKYHFLNILYDYKIILQVKKDLEKNYII</sequence>
<accession>B7TYM3</accession>
<dbReference type="Pfam" id="PF00270">
    <property type="entry name" value="DEAD"/>
    <property type="match status" value="1"/>
</dbReference>
<evidence type="ECO:0000256" key="7">
    <source>
        <dbReference type="ARBA" id="ARBA00023204"/>
    </source>
</evidence>
<reference evidence="10" key="1">
    <citation type="submission" date="2008-10" db="EMBL/GenBank/DDBJ databases">
        <title>A sequence survey of the palm lethal yellowing phytoplasma ('Candidatus Phytoplasma palme') genome.</title>
        <authorList>
            <person name="Harrison N.A."/>
            <person name="Davis R.E."/>
            <person name="Helmick E.E."/>
        </authorList>
    </citation>
    <scope>NUCLEOTIDE SEQUENCE</scope>
    <source>
        <strain evidence="10">LYSS</strain>
    </source>
</reference>
<dbReference type="PANTHER" id="PTHR47964:SF1">
    <property type="entry name" value="ATP-DEPENDENT DNA HELICASE HOMOLOG RECG, CHLOROPLASTIC"/>
    <property type="match status" value="1"/>
</dbReference>
<evidence type="ECO:0000313" key="10">
    <source>
        <dbReference type="EMBL" id="ACJ45997.1"/>
    </source>
</evidence>
<dbReference type="GO" id="GO:0006281">
    <property type="term" value="P:DNA repair"/>
    <property type="evidence" value="ECO:0007669"/>
    <property type="project" value="UniProtKB-KW"/>
</dbReference>
<evidence type="ECO:0000256" key="6">
    <source>
        <dbReference type="ARBA" id="ARBA00023125"/>
    </source>
</evidence>
<evidence type="ECO:0000256" key="3">
    <source>
        <dbReference type="ARBA" id="ARBA00022801"/>
    </source>
</evidence>
<dbReference type="GO" id="GO:0005524">
    <property type="term" value="F:ATP binding"/>
    <property type="evidence" value="ECO:0007669"/>
    <property type="project" value="UniProtKB-KW"/>
</dbReference>
<organism evidence="10">
    <name type="scientific">Palm lethal yellowing phytoplasma</name>
    <dbReference type="NCBI Taxonomy" id="39646"/>
    <lineage>
        <taxon>Bacteria</taxon>
        <taxon>Bacillati</taxon>
        <taxon>Mycoplasmatota</taxon>
        <taxon>Mollicutes</taxon>
        <taxon>Acholeplasmatales</taxon>
        <taxon>Acholeplasmataceae</taxon>
        <taxon>Candidatus Phytoplasma</taxon>
        <taxon>16SrIV (Coconut lethal yellows group)</taxon>
    </lineage>
</organism>
<dbReference type="AlphaFoldDB" id="B7TYM3"/>
<evidence type="ECO:0000256" key="1">
    <source>
        <dbReference type="ARBA" id="ARBA00022741"/>
    </source>
</evidence>
<dbReference type="EMBL" id="FJ416453">
    <property type="protein sequence ID" value="ACJ45997.1"/>
    <property type="molecule type" value="Genomic_DNA"/>
</dbReference>